<gene>
    <name evidence="1" type="ORF">CDEST_14011</name>
</gene>
<dbReference type="AlphaFoldDB" id="A0AAX4J0S1"/>
<organism evidence="1 2">
    <name type="scientific">Colletotrichum destructivum</name>
    <dbReference type="NCBI Taxonomy" id="34406"/>
    <lineage>
        <taxon>Eukaryota</taxon>
        <taxon>Fungi</taxon>
        <taxon>Dikarya</taxon>
        <taxon>Ascomycota</taxon>
        <taxon>Pezizomycotina</taxon>
        <taxon>Sordariomycetes</taxon>
        <taxon>Hypocreomycetidae</taxon>
        <taxon>Glomerellales</taxon>
        <taxon>Glomerellaceae</taxon>
        <taxon>Colletotrichum</taxon>
        <taxon>Colletotrichum destructivum species complex</taxon>
    </lineage>
</organism>
<keyword evidence="2" id="KW-1185">Reference proteome</keyword>
<evidence type="ECO:0008006" key="3">
    <source>
        <dbReference type="Google" id="ProtNLM"/>
    </source>
</evidence>
<dbReference type="KEGG" id="cdet:87950511"/>
<dbReference type="Proteomes" id="UP001322277">
    <property type="component" value="Chromosome 9"/>
</dbReference>
<accession>A0AAX4J0S1</accession>
<evidence type="ECO:0000313" key="1">
    <source>
        <dbReference type="EMBL" id="WQF88997.1"/>
    </source>
</evidence>
<dbReference type="GeneID" id="87950511"/>
<evidence type="ECO:0000313" key="2">
    <source>
        <dbReference type="Proteomes" id="UP001322277"/>
    </source>
</evidence>
<sequence>MPSLVGVLLFSFLPPYDTPHGFRKSSVFVVEFGGIHFPSMKFKRLYGYRAHSSRSYVVSGLTSRLSPLLFDYTQALAHLQRHP</sequence>
<name>A0AAX4J0S1_9PEZI</name>
<proteinExistence type="predicted"/>
<protein>
    <recommendedName>
        <fullName evidence="3">Secreted protein</fullName>
    </recommendedName>
</protein>
<reference evidence="2" key="1">
    <citation type="journal article" date="2023" name="bioRxiv">
        <title>Complete genome of the Medicago anthracnose fungus, Colletotrichum destructivum, reveals a mini-chromosome-like region within a core chromosome.</title>
        <authorList>
            <person name="Lapalu N."/>
            <person name="Simon A."/>
            <person name="Lu A."/>
            <person name="Plaumann P.-L."/>
            <person name="Amselem J."/>
            <person name="Pigne S."/>
            <person name="Auger A."/>
            <person name="Koch C."/>
            <person name="Dallery J.-F."/>
            <person name="O'Connell R.J."/>
        </authorList>
    </citation>
    <scope>NUCLEOTIDE SEQUENCE [LARGE SCALE GENOMIC DNA]</scope>
    <source>
        <strain evidence="2">CBS 520.97</strain>
    </source>
</reference>
<dbReference type="RefSeq" id="XP_062786218.1">
    <property type="nucleotide sequence ID" value="XM_062930167.1"/>
</dbReference>
<dbReference type="EMBL" id="CP137313">
    <property type="protein sequence ID" value="WQF88997.1"/>
    <property type="molecule type" value="Genomic_DNA"/>
</dbReference>